<evidence type="ECO:0000259" key="3">
    <source>
        <dbReference type="Pfam" id="PF21864"/>
    </source>
</evidence>
<dbReference type="PANTHER" id="PTHR31346:SF4">
    <property type="entry name" value="MULTIPLE ORGANELLAR RNA EDITING FACTOR 8, CHLOROPLASTIC_MITOCHONDRIAL"/>
    <property type="match status" value="1"/>
</dbReference>
<accession>A0AA41RT09</accession>
<protein>
    <recommendedName>
        <fullName evidence="3">MORF/ORRM1/DAG-like MORF domain-containing protein</fullName>
    </recommendedName>
</protein>
<comment type="caution">
    <text evidence="4">The sequence shown here is derived from an EMBL/GenBank/DDBJ whole genome shotgun (WGS) entry which is preliminary data.</text>
</comment>
<dbReference type="Pfam" id="PF21864">
    <property type="entry name" value="MORF_dom"/>
    <property type="match status" value="1"/>
</dbReference>
<dbReference type="InterPro" id="IPR039206">
    <property type="entry name" value="MORF/ORRM1/DAG-like"/>
</dbReference>
<keyword evidence="1" id="KW-0809">Transit peptide</keyword>
<dbReference type="GO" id="GO:0080156">
    <property type="term" value="P:mitochondrial mRNA modification"/>
    <property type="evidence" value="ECO:0007669"/>
    <property type="project" value="TreeGrafter"/>
</dbReference>
<dbReference type="Proteomes" id="UP001177140">
    <property type="component" value="Unassembled WGS sequence"/>
</dbReference>
<evidence type="ECO:0000313" key="4">
    <source>
        <dbReference type="EMBL" id="MCL7022255.1"/>
    </source>
</evidence>
<evidence type="ECO:0000256" key="2">
    <source>
        <dbReference type="SAM" id="MobiDB-lite"/>
    </source>
</evidence>
<dbReference type="GO" id="GO:0016554">
    <property type="term" value="P:cytidine to uridine editing"/>
    <property type="evidence" value="ECO:0007669"/>
    <property type="project" value="InterPro"/>
</dbReference>
<feature type="compositionally biased region" description="Polar residues" evidence="2">
    <location>
        <begin position="124"/>
        <end position="136"/>
    </location>
</feature>
<dbReference type="AlphaFoldDB" id="A0AA41RT09"/>
<organism evidence="4 5">
    <name type="scientific">Papaver nudicaule</name>
    <name type="common">Iceland poppy</name>
    <dbReference type="NCBI Taxonomy" id="74823"/>
    <lineage>
        <taxon>Eukaryota</taxon>
        <taxon>Viridiplantae</taxon>
        <taxon>Streptophyta</taxon>
        <taxon>Embryophyta</taxon>
        <taxon>Tracheophyta</taxon>
        <taxon>Spermatophyta</taxon>
        <taxon>Magnoliopsida</taxon>
        <taxon>Ranunculales</taxon>
        <taxon>Papaveraceae</taxon>
        <taxon>Papaveroideae</taxon>
        <taxon>Papaver</taxon>
    </lineage>
</organism>
<proteinExistence type="predicted"/>
<dbReference type="GO" id="GO:0005739">
    <property type="term" value="C:mitochondrion"/>
    <property type="evidence" value="ECO:0007669"/>
    <property type="project" value="TreeGrafter"/>
</dbReference>
<evidence type="ECO:0000313" key="5">
    <source>
        <dbReference type="Proteomes" id="UP001177140"/>
    </source>
</evidence>
<evidence type="ECO:0000256" key="1">
    <source>
        <dbReference type="ARBA" id="ARBA00022946"/>
    </source>
</evidence>
<dbReference type="PANTHER" id="PTHR31346">
    <property type="entry name" value="MULTIPLE ORGANELLAR RNA EDITING FACTOR 2, CHLOROPLASTIC-RELATED-RELATED"/>
    <property type="match status" value="1"/>
</dbReference>
<feature type="region of interest" description="Disordered" evidence="2">
    <location>
        <begin position="120"/>
        <end position="148"/>
    </location>
</feature>
<reference evidence="4" key="1">
    <citation type="submission" date="2022-03" db="EMBL/GenBank/DDBJ databases">
        <title>A functionally conserved STORR gene fusion in Papaver species that diverged 16.8 million years ago.</title>
        <authorList>
            <person name="Catania T."/>
        </authorList>
    </citation>
    <scope>NUCLEOTIDE SEQUENCE</scope>
    <source>
        <strain evidence="4">S-191538</strain>
    </source>
</reference>
<dbReference type="InterPro" id="IPR054059">
    <property type="entry name" value="MORF/ORRM1/DAG-like_MORF"/>
</dbReference>
<keyword evidence="5" id="KW-1185">Reference proteome</keyword>
<dbReference type="EMBL" id="JAJJMA010009342">
    <property type="protein sequence ID" value="MCL7022255.1"/>
    <property type="molecule type" value="Genomic_DNA"/>
</dbReference>
<feature type="domain" description="MORF/ORRM1/DAG-like MORF" evidence="3">
    <location>
        <begin position="44"/>
        <end position="103"/>
    </location>
</feature>
<name>A0AA41RT09_PAPNU</name>
<gene>
    <name evidence="4" type="ORF">MKW94_027629</name>
</gene>
<sequence>MMETIESSETLFRSVMISSSVLVSQIPLSFRSFTHLTRVRPLVALTDEDEARMKIYSVSTVHYFGFGATVSEELASKIEHLPEVFWVLPDTCLKVKGKDDGGELFLYRKVVPFYPKDHEEWSSTRDTTPDSNNMSRNFKRRENMQSRDFLPNQPGGMPHIPNLESPEGVPPNNNMHNPGKKNKGGMLPNINMQNPGQNMGGMLPNDNMHPDMGKCTICRKWRTVQRWRCALPRTPNGNYQ</sequence>